<reference evidence="2" key="1">
    <citation type="submission" date="2022-12" db="EMBL/GenBank/DDBJ databases">
        <title>Genome assemblies of Blomia tropicalis.</title>
        <authorList>
            <person name="Cui Y."/>
        </authorList>
    </citation>
    <scope>NUCLEOTIDE SEQUENCE</scope>
    <source>
        <tissue evidence="2">Adult mites</tissue>
    </source>
</reference>
<protein>
    <submittedName>
        <fullName evidence="2">Uncharacterized protein</fullName>
    </submittedName>
</protein>
<feature type="compositionally biased region" description="Polar residues" evidence="1">
    <location>
        <begin position="420"/>
        <end position="430"/>
    </location>
</feature>
<feature type="compositionally biased region" description="Polar residues" evidence="1">
    <location>
        <begin position="187"/>
        <end position="202"/>
    </location>
</feature>
<evidence type="ECO:0000313" key="3">
    <source>
        <dbReference type="Proteomes" id="UP001142055"/>
    </source>
</evidence>
<dbReference type="EMBL" id="JAPWDV010000001">
    <property type="protein sequence ID" value="KAJ6225652.1"/>
    <property type="molecule type" value="Genomic_DNA"/>
</dbReference>
<sequence length="656" mass="72820">MESPLKSTPTKTGRLSLLSSDIDEDSGLIDFDSPQFDFLYTLYFEPVDEANSLSYDEVEKKVDTWPFPYSDEQYFVIKTKTPRNSFGRYNYLMKSVSRTATITKRRNENVDEGVPTTSSKFGTITKRVINPDVDKVMPVSNQLNQTYELLNESCSSQNGSEESSSRVLNRTYELKNENTPQYEKRASNSNFIPNSRMPTINTNTITKSRNANLNRLRFASPYESDNLTNNNHLYGNLESNSSLDQDDIGFDGISNNADLIHRQSAFDKNTSDTDDSVTSSNTRNYPTISRNVTRSLLQCEPNRGQLNNSSQMKKSQMKYTTSSNDDLLNSNTSALSRHSNLVKTSSIAGRSEPNLCHNLTRAPISIQNKKSLRPSLCSNKSITQSSSKIARPLSQNGPLNGNGRKVSTKLQAPNSRGFGSISSLPQSNMARATSQTSVNVNEDEDPNMCFHRSSSKISTAISRNSTFRVHRPTPIVNVTSVFADQPDSTSTSIRYNSDDNILHCSQDEVNQFRAKVLNSSSCSMRPTTHGHQVQQTLNHHQTNAYTRSDSPSSNSSTCSSSSSSSRMKVASNSNLINRLNNNGTMSYPLYSANNNDSTITRIGSKDISNNNNNSNSCIPANNNLLTNCIQYEMNTNFNKSNCGIPSLPKTTVASNR</sequence>
<feature type="compositionally biased region" description="Low complexity" evidence="1">
    <location>
        <begin position="548"/>
        <end position="570"/>
    </location>
</feature>
<evidence type="ECO:0000256" key="1">
    <source>
        <dbReference type="SAM" id="MobiDB-lite"/>
    </source>
</evidence>
<dbReference type="Proteomes" id="UP001142055">
    <property type="component" value="Chromosome 1"/>
</dbReference>
<name>A0A9Q0MH76_BLOTA</name>
<accession>A0A9Q0MH76</accession>
<proteinExistence type="predicted"/>
<gene>
    <name evidence="2" type="ORF">RDWZM_004197</name>
</gene>
<evidence type="ECO:0000313" key="2">
    <source>
        <dbReference type="EMBL" id="KAJ6225652.1"/>
    </source>
</evidence>
<dbReference type="OMA" id="CMESTHV"/>
<keyword evidence="3" id="KW-1185">Reference proteome</keyword>
<feature type="region of interest" description="Disordered" evidence="1">
    <location>
        <begin position="383"/>
        <end position="430"/>
    </location>
</feature>
<comment type="caution">
    <text evidence="2">The sequence shown here is derived from an EMBL/GenBank/DDBJ whole genome shotgun (WGS) entry which is preliminary data.</text>
</comment>
<dbReference type="AlphaFoldDB" id="A0A9Q0MH76"/>
<feature type="compositionally biased region" description="Polar residues" evidence="1">
    <location>
        <begin position="383"/>
        <end position="399"/>
    </location>
</feature>
<feature type="region of interest" description="Disordered" evidence="1">
    <location>
        <begin position="543"/>
        <end position="570"/>
    </location>
</feature>
<organism evidence="2 3">
    <name type="scientific">Blomia tropicalis</name>
    <name type="common">Mite</name>
    <dbReference type="NCBI Taxonomy" id="40697"/>
    <lineage>
        <taxon>Eukaryota</taxon>
        <taxon>Metazoa</taxon>
        <taxon>Ecdysozoa</taxon>
        <taxon>Arthropoda</taxon>
        <taxon>Chelicerata</taxon>
        <taxon>Arachnida</taxon>
        <taxon>Acari</taxon>
        <taxon>Acariformes</taxon>
        <taxon>Sarcoptiformes</taxon>
        <taxon>Astigmata</taxon>
        <taxon>Glycyphagoidea</taxon>
        <taxon>Echimyopodidae</taxon>
        <taxon>Blomia</taxon>
    </lineage>
</organism>
<feature type="region of interest" description="Disordered" evidence="1">
    <location>
        <begin position="264"/>
        <end position="286"/>
    </location>
</feature>
<feature type="region of interest" description="Disordered" evidence="1">
    <location>
        <begin position="178"/>
        <end position="202"/>
    </location>
</feature>